<reference evidence="1" key="2">
    <citation type="journal article" date="2021" name="PeerJ">
        <title>Extensive microbial diversity within the chicken gut microbiome revealed by metagenomics and culture.</title>
        <authorList>
            <person name="Gilroy R."/>
            <person name="Ravi A."/>
            <person name="Getino M."/>
            <person name="Pursley I."/>
            <person name="Horton D.L."/>
            <person name="Alikhan N.F."/>
            <person name="Baker D."/>
            <person name="Gharbi K."/>
            <person name="Hall N."/>
            <person name="Watson M."/>
            <person name="Adriaenssens E.M."/>
            <person name="Foster-Nyarko E."/>
            <person name="Jarju S."/>
            <person name="Secka A."/>
            <person name="Antonio M."/>
            <person name="Oren A."/>
            <person name="Chaudhuri R.R."/>
            <person name="La Ragione R."/>
            <person name="Hildebrand F."/>
            <person name="Pallen M.J."/>
        </authorList>
    </citation>
    <scope>NUCLEOTIDE SEQUENCE</scope>
    <source>
        <strain evidence="1">ChiSjej3B21-11622</strain>
    </source>
</reference>
<gene>
    <name evidence="1" type="ORF">IAB26_02935</name>
</gene>
<name>A0A9D1CZV5_9FIRM</name>
<sequence length="178" mass="20542">MEQIQKTQVLQSIKEATMVLVGIGKEVSLTHHSREELLAFYNQLEMLLHGKFYFVVTLNTDDLIYESKFDSRLIVAPCGSDKAGNVVTNPDYDESVYLPQWKSYQQWLGNTLNQKFVILELGVGMEYPTVLRFPDEKMAYFNQKSLLCRIHRNLYQIPAEIRERGIGIQADPVAYFAQ</sequence>
<protein>
    <submittedName>
        <fullName evidence="1">Uncharacterized protein</fullName>
    </submittedName>
</protein>
<comment type="caution">
    <text evidence="1">The sequence shown here is derived from an EMBL/GenBank/DDBJ whole genome shotgun (WGS) entry which is preliminary data.</text>
</comment>
<dbReference type="EMBL" id="DVFT01000040">
    <property type="protein sequence ID" value="HIQ95495.1"/>
    <property type="molecule type" value="Genomic_DNA"/>
</dbReference>
<accession>A0A9D1CZV5</accession>
<evidence type="ECO:0000313" key="1">
    <source>
        <dbReference type="EMBL" id="HIQ95495.1"/>
    </source>
</evidence>
<evidence type="ECO:0000313" key="2">
    <source>
        <dbReference type="Proteomes" id="UP000886886"/>
    </source>
</evidence>
<organism evidence="1 2">
    <name type="scientific">Candidatus Limivivens merdigallinarum</name>
    <dbReference type="NCBI Taxonomy" id="2840859"/>
    <lineage>
        <taxon>Bacteria</taxon>
        <taxon>Bacillati</taxon>
        <taxon>Bacillota</taxon>
        <taxon>Clostridia</taxon>
        <taxon>Lachnospirales</taxon>
        <taxon>Lachnospiraceae</taxon>
        <taxon>Lachnospiraceae incertae sedis</taxon>
        <taxon>Candidatus Limivivens</taxon>
    </lineage>
</organism>
<proteinExistence type="predicted"/>
<dbReference type="Proteomes" id="UP000886886">
    <property type="component" value="Unassembled WGS sequence"/>
</dbReference>
<reference evidence="1" key="1">
    <citation type="submission" date="2020-10" db="EMBL/GenBank/DDBJ databases">
        <authorList>
            <person name="Gilroy R."/>
        </authorList>
    </citation>
    <scope>NUCLEOTIDE SEQUENCE</scope>
    <source>
        <strain evidence="1">ChiSjej3B21-11622</strain>
    </source>
</reference>
<dbReference type="AlphaFoldDB" id="A0A9D1CZV5"/>